<dbReference type="Proteomes" id="UP000579281">
    <property type="component" value="Unassembled WGS sequence"/>
</dbReference>
<organism evidence="2 3">
    <name type="scientific">Anaerosolibacter carboniphilus</name>
    <dbReference type="NCBI Taxonomy" id="1417629"/>
    <lineage>
        <taxon>Bacteria</taxon>
        <taxon>Bacillati</taxon>
        <taxon>Bacillota</taxon>
        <taxon>Clostridia</taxon>
        <taxon>Peptostreptococcales</taxon>
        <taxon>Thermotaleaceae</taxon>
        <taxon>Anaerosolibacter</taxon>
    </lineage>
</organism>
<feature type="domain" description="Pyridoxamine 5'-phosphate oxidase N-terminal" evidence="1">
    <location>
        <begin position="10"/>
        <end position="97"/>
    </location>
</feature>
<dbReference type="InterPro" id="IPR011576">
    <property type="entry name" value="Pyridox_Oxase_N"/>
</dbReference>
<evidence type="ECO:0000313" key="2">
    <source>
        <dbReference type="EMBL" id="MBB6218604.1"/>
    </source>
</evidence>
<dbReference type="InterPro" id="IPR012349">
    <property type="entry name" value="Split_barrel_FMN-bd"/>
</dbReference>
<dbReference type="Gene3D" id="2.30.110.10">
    <property type="entry name" value="Electron Transport, Fmn-binding Protein, Chain A"/>
    <property type="match status" value="1"/>
</dbReference>
<reference evidence="2 3" key="1">
    <citation type="submission" date="2020-08" db="EMBL/GenBank/DDBJ databases">
        <title>Genomic Encyclopedia of Type Strains, Phase IV (KMG-IV): sequencing the most valuable type-strain genomes for metagenomic binning, comparative biology and taxonomic classification.</title>
        <authorList>
            <person name="Goeker M."/>
        </authorList>
    </citation>
    <scope>NUCLEOTIDE SEQUENCE [LARGE SCALE GENOMIC DNA]</scope>
    <source>
        <strain evidence="2 3">DSM 103526</strain>
    </source>
</reference>
<gene>
    <name evidence="2" type="ORF">HNQ80_004778</name>
</gene>
<evidence type="ECO:0000313" key="3">
    <source>
        <dbReference type="Proteomes" id="UP000579281"/>
    </source>
</evidence>
<accession>A0A841KYA0</accession>
<name>A0A841KYA0_9FIRM</name>
<proteinExistence type="predicted"/>
<dbReference type="AlphaFoldDB" id="A0A841KYA0"/>
<dbReference type="Pfam" id="PF01243">
    <property type="entry name" value="PNPOx_N"/>
    <property type="match status" value="1"/>
</dbReference>
<sequence>MSRILGSEIPQEAIEFINKENAFMVLATINCETGFPHTTPINLVKIPSPSKIYACIARGHQAYENIKHDGRVMISLLAEGDIALSIKGEAAIIKESMEGNQHMVGLQIDVIEVKSDTTATVKIERGIEVSQRSQKTPQLFRAIYDELERF</sequence>
<keyword evidence="3" id="KW-1185">Reference proteome</keyword>
<dbReference type="SUPFAM" id="SSF50475">
    <property type="entry name" value="FMN-binding split barrel"/>
    <property type="match status" value="1"/>
</dbReference>
<comment type="caution">
    <text evidence="2">The sequence shown here is derived from an EMBL/GenBank/DDBJ whole genome shotgun (WGS) entry which is preliminary data.</text>
</comment>
<protein>
    <submittedName>
        <fullName evidence="2">Putative pyridoxamine 5'-phosphate oxidase family protein</fullName>
    </submittedName>
</protein>
<dbReference type="RefSeq" id="WP_184313224.1">
    <property type="nucleotide sequence ID" value="NZ_JACHEN010000043.1"/>
</dbReference>
<dbReference type="EMBL" id="JACHEN010000043">
    <property type="protein sequence ID" value="MBB6218604.1"/>
    <property type="molecule type" value="Genomic_DNA"/>
</dbReference>
<evidence type="ECO:0000259" key="1">
    <source>
        <dbReference type="Pfam" id="PF01243"/>
    </source>
</evidence>